<dbReference type="SMART" id="SM00421">
    <property type="entry name" value="HTH_LUXR"/>
    <property type="match status" value="1"/>
</dbReference>
<dbReference type="SUPFAM" id="SSF52540">
    <property type="entry name" value="P-loop containing nucleoside triphosphate hydrolases"/>
    <property type="match status" value="1"/>
</dbReference>
<dbReference type="EMBL" id="JADNYM010000014">
    <property type="protein sequence ID" value="MBG0740127.1"/>
    <property type="molecule type" value="Genomic_DNA"/>
</dbReference>
<dbReference type="PROSITE" id="PS00622">
    <property type="entry name" value="HTH_LUXR_1"/>
    <property type="match status" value="1"/>
</dbReference>
<dbReference type="PRINTS" id="PR00038">
    <property type="entry name" value="HTHLUXR"/>
</dbReference>
<evidence type="ECO:0000313" key="6">
    <source>
        <dbReference type="EMBL" id="MBG0740127.1"/>
    </source>
</evidence>
<organism evidence="6 7">
    <name type="scientific">Arthrobacter terrae</name>
    <dbReference type="NCBI Taxonomy" id="2935737"/>
    <lineage>
        <taxon>Bacteria</taxon>
        <taxon>Bacillati</taxon>
        <taxon>Actinomycetota</taxon>
        <taxon>Actinomycetes</taxon>
        <taxon>Micrococcales</taxon>
        <taxon>Micrococcaceae</taxon>
        <taxon>Arthrobacter</taxon>
    </lineage>
</organism>
<name>A0A931GAV7_9MICC</name>
<evidence type="ECO:0000256" key="4">
    <source>
        <dbReference type="SAM" id="MobiDB-lite"/>
    </source>
</evidence>
<dbReference type="GO" id="GO:0006355">
    <property type="term" value="P:regulation of DNA-templated transcription"/>
    <property type="evidence" value="ECO:0007669"/>
    <property type="project" value="InterPro"/>
</dbReference>
<gene>
    <name evidence="6" type="ORF">IV500_12125</name>
</gene>
<dbReference type="CDD" id="cd00009">
    <property type="entry name" value="AAA"/>
    <property type="match status" value="1"/>
</dbReference>
<evidence type="ECO:0000313" key="7">
    <source>
        <dbReference type="Proteomes" id="UP000655366"/>
    </source>
</evidence>
<evidence type="ECO:0000256" key="1">
    <source>
        <dbReference type="ARBA" id="ARBA00023015"/>
    </source>
</evidence>
<dbReference type="Gene3D" id="1.10.10.10">
    <property type="entry name" value="Winged helix-like DNA-binding domain superfamily/Winged helix DNA-binding domain"/>
    <property type="match status" value="1"/>
</dbReference>
<dbReference type="PANTHER" id="PTHR44688:SF16">
    <property type="entry name" value="DNA-BINDING TRANSCRIPTIONAL ACTIVATOR DEVR_DOSR"/>
    <property type="match status" value="1"/>
</dbReference>
<keyword evidence="1" id="KW-0805">Transcription regulation</keyword>
<evidence type="ECO:0000256" key="3">
    <source>
        <dbReference type="ARBA" id="ARBA00023163"/>
    </source>
</evidence>
<dbReference type="Gene3D" id="3.40.50.300">
    <property type="entry name" value="P-loop containing nucleotide triphosphate hydrolases"/>
    <property type="match status" value="1"/>
</dbReference>
<dbReference type="InterPro" id="IPR036388">
    <property type="entry name" value="WH-like_DNA-bd_sf"/>
</dbReference>
<dbReference type="AlphaFoldDB" id="A0A931GAV7"/>
<comment type="caution">
    <text evidence="6">The sequence shown here is derived from an EMBL/GenBank/DDBJ whole genome shotgun (WGS) entry which is preliminary data.</text>
</comment>
<accession>A0A931GAV7</accession>
<keyword evidence="3" id="KW-0804">Transcription</keyword>
<evidence type="ECO:0000256" key="2">
    <source>
        <dbReference type="ARBA" id="ARBA00023125"/>
    </source>
</evidence>
<dbReference type="Pfam" id="PF00196">
    <property type="entry name" value="GerE"/>
    <property type="match status" value="1"/>
</dbReference>
<dbReference type="RefSeq" id="WP_196397069.1">
    <property type="nucleotide sequence ID" value="NZ_JADNYM010000014.1"/>
</dbReference>
<feature type="domain" description="HTH luxR-type" evidence="5">
    <location>
        <begin position="830"/>
        <end position="895"/>
    </location>
</feature>
<dbReference type="InterPro" id="IPR000792">
    <property type="entry name" value="Tscrpt_reg_LuxR_C"/>
</dbReference>
<sequence length="915" mass="97645">MDTSNTVPLVVGREQIISNILTTLREQHGPGVLVTGEPGLGKTLIRHQMVREIGAGVQILYVNASATLRAVPFGALAPYLGGLAAGASAAAVYRSVLSSLKDPVETAGLRTGIIPLCVVEDAQDLDNSTAELLAQLAASGRIKLVVFSRNVPGPPQELLWLWRDGLLQRYDLGPLSAPQVHELCTLILGPVVTAAVSTTVAHASGGNPMFILALLSQSRRLGHLIHRNGVWLLKGEPPAPGMQLADLVQDQLRRRTPQERAALETVSLAAPLRLEVLIALADETAVNSLQVDGLLTVGPGPDTMVGLSQPLYGEVLRRGVPLGRQELIHREKLNLTGHDWHSVDQLLRNVSWALDCGSEVDDRLLLKAASIANRYYDPVYALRAAAAVSGPAFRERAVVEQARALMIQGNTRFALDLANELLTGTASLAVAGQAARLAVALRLRTGTSPEGLNPVADRWAAAVDRITTTRSSALGRRWEANARLGIRLLRLFIVHLDGRYQATRAELETIAAHPDAGSETRIVALALLGDARGATGTPAAGAQATRAALKMLAVGGSRFLKYQEFVLVRHSMCLVRAGEWDELADLQRQYLDTMPRGLIYFGGTFNLIAGFIKLRQGAARSALRELVPAVEALKISDTAQLLPMALGLVAWACALSGERDAARGYVEDFEATASRGSRRTTMLGRIHATAAGTAENGTPASVAELHKVADEAHSAGMLALGAAAWELAFHLGDNTCLPQLAALTAGFDGAEGRTLHIVAAAAAAGDPAALLEASDLAESRGYGLLAGACLSQAVSLLENSNETQKAAPLRRRLAALDAVLDGARTVLLTPPDSPSPLTRRERDIVELAGQGYSNRDIADRLHVSVRTVEGHLYRIFAKLGINRREDLNHEFQHRIEAPDRQPTSVSRAESLTAPR</sequence>
<evidence type="ECO:0000259" key="5">
    <source>
        <dbReference type="PROSITE" id="PS50043"/>
    </source>
</evidence>
<feature type="region of interest" description="Disordered" evidence="4">
    <location>
        <begin position="893"/>
        <end position="915"/>
    </location>
</feature>
<dbReference type="InterPro" id="IPR016032">
    <property type="entry name" value="Sig_transdc_resp-reg_C-effctor"/>
</dbReference>
<reference evidence="6 7" key="1">
    <citation type="submission" date="2020-11" db="EMBL/GenBank/DDBJ databases">
        <title>Arthrobacter antarcticus sp. nov., isolated from Antarctic Soil.</title>
        <authorList>
            <person name="Li J."/>
        </authorList>
    </citation>
    <scope>NUCLEOTIDE SEQUENCE [LARGE SCALE GENOMIC DNA]</scope>
    <source>
        <strain evidence="6 7">Z1-20</strain>
    </source>
</reference>
<dbReference type="CDD" id="cd06170">
    <property type="entry name" value="LuxR_C_like"/>
    <property type="match status" value="1"/>
</dbReference>
<dbReference type="InterPro" id="IPR027417">
    <property type="entry name" value="P-loop_NTPase"/>
</dbReference>
<dbReference type="Proteomes" id="UP000655366">
    <property type="component" value="Unassembled WGS sequence"/>
</dbReference>
<keyword evidence="7" id="KW-1185">Reference proteome</keyword>
<dbReference type="GO" id="GO:0003677">
    <property type="term" value="F:DNA binding"/>
    <property type="evidence" value="ECO:0007669"/>
    <property type="project" value="UniProtKB-KW"/>
</dbReference>
<protein>
    <recommendedName>
        <fullName evidence="5">HTH luxR-type domain-containing protein</fullName>
    </recommendedName>
</protein>
<dbReference type="SUPFAM" id="SSF46894">
    <property type="entry name" value="C-terminal effector domain of the bipartite response regulators"/>
    <property type="match status" value="1"/>
</dbReference>
<proteinExistence type="predicted"/>
<dbReference type="PROSITE" id="PS50043">
    <property type="entry name" value="HTH_LUXR_2"/>
    <property type="match status" value="1"/>
</dbReference>
<dbReference type="PANTHER" id="PTHR44688">
    <property type="entry name" value="DNA-BINDING TRANSCRIPTIONAL ACTIVATOR DEVR_DOSR"/>
    <property type="match status" value="1"/>
</dbReference>
<keyword evidence="2" id="KW-0238">DNA-binding</keyword>